<dbReference type="AlphaFoldDB" id="A0A6J1IR01"/>
<protein>
    <submittedName>
        <fullName evidence="7">GDSL esterase/lipase At1g28570-like</fullName>
    </submittedName>
</protein>
<keyword evidence="4" id="KW-0325">Glycoprotein</keyword>
<dbReference type="CDD" id="cd01837">
    <property type="entry name" value="SGNH_plant_lipase_like"/>
    <property type="match status" value="1"/>
</dbReference>
<dbReference type="PANTHER" id="PTHR22835">
    <property type="entry name" value="ZINC FINGER FYVE DOMAIN CONTAINING PROTEIN"/>
    <property type="match status" value="1"/>
</dbReference>
<dbReference type="RefSeq" id="XP_022978715.1">
    <property type="nucleotide sequence ID" value="XM_023122947.1"/>
</dbReference>
<dbReference type="InterPro" id="IPR035669">
    <property type="entry name" value="SGNH_plant_lipase-like"/>
</dbReference>
<proteinExistence type="inferred from homology"/>
<dbReference type="OrthoDB" id="1600564at2759"/>
<gene>
    <name evidence="7" type="primary">LOC111478589</name>
</gene>
<dbReference type="Gene3D" id="3.40.50.1110">
    <property type="entry name" value="SGNH hydrolase"/>
    <property type="match status" value="1"/>
</dbReference>
<dbReference type="GeneID" id="111478589"/>
<feature type="chain" id="PRO_5027027893" evidence="5">
    <location>
        <begin position="34"/>
        <end position="393"/>
    </location>
</feature>
<keyword evidence="2 5" id="KW-0732">Signal</keyword>
<evidence type="ECO:0000256" key="5">
    <source>
        <dbReference type="SAM" id="SignalP"/>
    </source>
</evidence>
<sequence length="393" mass="43556">MGSSNSSPVLSLNRLFIILVLPLLTFAPPPVLGCFTSIFNFGDSLSDTGNLFGKCVSEEPPHSCFPPYGDAFFHHPTGRFSNGRLIIDFIAQSLGLPLLPPYLSVGRRRINIEDFEKGLNFAVAGATALDEAVLREKGITNLSTNYSLGVQLEWFKNTYSSVCKSSSTATAKCRAILKSSLIVVGEIGGNDYNYAFIDERQNIEEIKSLVPPVVKAIGSAITELIKLGAQTLMVPGNLPIGCNPTYLKVYGTSVQNPENGCVNWLNEFSQYHNEQLLEELKQIRALYPHIRIIYADYYNSAMLFYDAPRDFGLTNTLQICLVNEEETLNTDRKYGYSSLCDNPSEYVSWDGMHLTEAAYKVIAIAWLEGPYTTPRIKTSCISQNVTTTFIQSQ</sequence>
<evidence type="ECO:0000256" key="3">
    <source>
        <dbReference type="ARBA" id="ARBA00022801"/>
    </source>
</evidence>
<name>A0A6J1IR01_CUCMA</name>
<comment type="similarity">
    <text evidence="1">Belongs to the 'GDSL' lipolytic enzyme family.</text>
</comment>
<keyword evidence="6" id="KW-1185">Reference proteome</keyword>
<dbReference type="InterPro" id="IPR036514">
    <property type="entry name" value="SGNH_hydro_sf"/>
</dbReference>
<evidence type="ECO:0000256" key="2">
    <source>
        <dbReference type="ARBA" id="ARBA00022729"/>
    </source>
</evidence>
<dbReference type="Proteomes" id="UP000504608">
    <property type="component" value="Unplaced"/>
</dbReference>
<accession>A0A6J1IR01</accession>
<dbReference type="PANTHER" id="PTHR22835:SF670">
    <property type="entry name" value="GDSL-LIKE LIPASE_ACYLHYDROLASE"/>
    <property type="match status" value="1"/>
</dbReference>
<dbReference type="KEGG" id="cmax:111478589"/>
<keyword evidence="3" id="KW-0378">Hydrolase</keyword>
<dbReference type="SUPFAM" id="SSF52266">
    <property type="entry name" value="SGNH hydrolase"/>
    <property type="match status" value="1"/>
</dbReference>
<organism evidence="6 7">
    <name type="scientific">Cucurbita maxima</name>
    <name type="common">Pumpkin</name>
    <name type="synonym">Winter squash</name>
    <dbReference type="NCBI Taxonomy" id="3661"/>
    <lineage>
        <taxon>Eukaryota</taxon>
        <taxon>Viridiplantae</taxon>
        <taxon>Streptophyta</taxon>
        <taxon>Embryophyta</taxon>
        <taxon>Tracheophyta</taxon>
        <taxon>Spermatophyta</taxon>
        <taxon>Magnoliopsida</taxon>
        <taxon>eudicotyledons</taxon>
        <taxon>Gunneridae</taxon>
        <taxon>Pentapetalae</taxon>
        <taxon>rosids</taxon>
        <taxon>fabids</taxon>
        <taxon>Cucurbitales</taxon>
        <taxon>Cucurbitaceae</taxon>
        <taxon>Cucurbiteae</taxon>
        <taxon>Cucurbita</taxon>
    </lineage>
</organism>
<dbReference type="InterPro" id="IPR001087">
    <property type="entry name" value="GDSL"/>
</dbReference>
<dbReference type="GO" id="GO:0016788">
    <property type="term" value="F:hydrolase activity, acting on ester bonds"/>
    <property type="evidence" value="ECO:0007669"/>
    <property type="project" value="InterPro"/>
</dbReference>
<dbReference type="Pfam" id="PF00657">
    <property type="entry name" value="Lipase_GDSL"/>
    <property type="match status" value="1"/>
</dbReference>
<reference evidence="7" key="1">
    <citation type="submission" date="2025-08" db="UniProtKB">
        <authorList>
            <consortium name="RefSeq"/>
        </authorList>
    </citation>
    <scope>IDENTIFICATION</scope>
    <source>
        <tissue evidence="7">Young leaves</tissue>
    </source>
</reference>
<feature type="signal peptide" evidence="5">
    <location>
        <begin position="1"/>
        <end position="33"/>
    </location>
</feature>
<evidence type="ECO:0000256" key="4">
    <source>
        <dbReference type="ARBA" id="ARBA00023180"/>
    </source>
</evidence>
<evidence type="ECO:0000256" key="1">
    <source>
        <dbReference type="ARBA" id="ARBA00008668"/>
    </source>
</evidence>
<evidence type="ECO:0000313" key="6">
    <source>
        <dbReference type="Proteomes" id="UP000504608"/>
    </source>
</evidence>
<evidence type="ECO:0000313" key="7">
    <source>
        <dbReference type="RefSeq" id="XP_022978715.1"/>
    </source>
</evidence>